<dbReference type="Proteomes" id="UP000271464">
    <property type="component" value="Unassembled WGS sequence"/>
</dbReference>
<sequence>MTGLDLVALQLAIAGGAAYDQLGLPAGISCEATTVAGDPAWIARHRDPD</sequence>
<keyword evidence="2" id="KW-1185">Reference proteome</keyword>
<evidence type="ECO:0000313" key="2">
    <source>
        <dbReference type="Proteomes" id="UP000271464"/>
    </source>
</evidence>
<accession>A0ABY6RG80</accession>
<name>A0ABY6RG80_9MYCO</name>
<comment type="caution">
    <text evidence="1">The sequence shown here is derived from an EMBL/GenBank/DDBJ whole genome shotgun (WGS) entry which is preliminary data.</text>
</comment>
<organism evidence="1 2">
    <name type="scientific">Mycobacterium persicum</name>
    <dbReference type="NCBI Taxonomy" id="1487726"/>
    <lineage>
        <taxon>Bacteria</taxon>
        <taxon>Bacillati</taxon>
        <taxon>Actinomycetota</taxon>
        <taxon>Actinomycetes</taxon>
        <taxon>Mycobacteriales</taxon>
        <taxon>Mycobacteriaceae</taxon>
        <taxon>Mycobacterium</taxon>
    </lineage>
</organism>
<evidence type="ECO:0000313" key="1">
    <source>
        <dbReference type="EMBL" id="VAZ91458.1"/>
    </source>
</evidence>
<protein>
    <submittedName>
        <fullName evidence="1">Uncharacterized protein</fullName>
    </submittedName>
</protein>
<proteinExistence type="predicted"/>
<dbReference type="EMBL" id="UPHM01000038">
    <property type="protein sequence ID" value="VAZ91458.1"/>
    <property type="molecule type" value="Genomic_DNA"/>
</dbReference>
<gene>
    <name evidence="1" type="ORF">LAUMK4_01787</name>
</gene>
<reference evidence="1 2" key="1">
    <citation type="submission" date="2018-09" db="EMBL/GenBank/DDBJ databases">
        <authorList>
            <person name="Tagini F."/>
        </authorList>
    </citation>
    <scope>NUCLEOTIDE SEQUENCE [LARGE SCALE GENOMIC DNA]</scope>
    <source>
        <strain evidence="1 2">MK4</strain>
    </source>
</reference>